<keyword evidence="2" id="KW-0274">FAD</keyword>
<dbReference type="PRINTS" id="PR00368">
    <property type="entry name" value="FADPNR"/>
</dbReference>
<dbReference type="InterPro" id="IPR008255">
    <property type="entry name" value="Pyr_nucl-diS_OxRdtase_2_AS"/>
</dbReference>
<dbReference type="Proteomes" id="UP000628736">
    <property type="component" value="Unassembled WGS sequence"/>
</dbReference>
<keyword evidence="8" id="KW-1185">Reference proteome</keyword>
<evidence type="ECO:0000313" key="7">
    <source>
        <dbReference type="EMBL" id="MBC5721887.1"/>
    </source>
</evidence>
<dbReference type="PROSITE" id="PS00573">
    <property type="entry name" value="PYRIDINE_REDOX_2"/>
    <property type="match status" value="1"/>
</dbReference>
<dbReference type="PANTHER" id="PTHR48105">
    <property type="entry name" value="THIOREDOXIN REDUCTASE 1-RELATED-RELATED"/>
    <property type="match status" value="1"/>
</dbReference>
<dbReference type="InterPro" id="IPR023753">
    <property type="entry name" value="FAD/NAD-binding_dom"/>
</dbReference>
<dbReference type="Gene3D" id="3.50.50.60">
    <property type="entry name" value="FAD/NAD(P)-binding domain"/>
    <property type="match status" value="2"/>
</dbReference>
<organism evidence="7 8">
    <name type="scientific">Flintibacter hominis</name>
    <dbReference type="NCBI Taxonomy" id="2763048"/>
    <lineage>
        <taxon>Bacteria</taxon>
        <taxon>Bacillati</taxon>
        <taxon>Bacillota</taxon>
        <taxon>Clostridia</taxon>
        <taxon>Eubacteriales</taxon>
        <taxon>Flintibacter</taxon>
    </lineage>
</organism>
<dbReference type="InterPro" id="IPR036188">
    <property type="entry name" value="FAD/NAD-bd_sf"/>
</dbReference>
<accession>A0A8J6J7M2</accession>
<evidence type="ECO:0000256" key="1">
    <source>
        <dbReference type="ARBA" id="ARBA00022630"/>
    </source>
</evidence>
<dbReference type="EMBL" id="JACOPO010000002">
    <property type="protein sequence ID" value="MBC5721887.1"/>
    <property type="molecule type" value="Genomic_DNA"/>
</dbReference>
<evidence type="ECO:0000256" key="3">
    <source>
        <dbReference type="ARBA" id="ARBA00023002"/>
    </source>
</evidence>
<evidence type="ECO:0000259" key="6">
    <source>
        <dbReference type="Pfam" id="PF07992"/>
    </source>
</evidence>
<reference evidence="7" key="1">
    <citation type="submission" date="2020-08" db="EMBL/GenBank/DDBJ databases">
        <title>Genome public.</title>
        <authorList>
            <person name="Liu C."/>
            <person name="Sun Q."/>
        </authorList>
    </citation>
    <scope>NUCLEOTIDE SEQUENCE</scope>
    <source>
        <strain evidence="7">NSJ-23</strain>
    </source>
</reference>
<proteinExistence type="predicted"/>
<dbReference type="GO" id="GO:0016668">
    <property type="term" value="F:oxidoreductase activity, acting on a sulfur group of donors, NAD(P) as acceptor"/>
    <property type="evidence" value="ECO:0007669"/>
    <property type="project" value="UniProtKB-ARBA"/>
</dbReference>
<dbReference type="InterPro" id="IPR050097">
    <property type="entry name" value="Ferredoxin-NADP_redctase_2"/>
</dbReference>
<comment type="caution">
    <text evidence="7">The sequence shown here is derived from an EMBL/GenBank/DDBJ whole genome shotgun (WGS) entry which is preliminary data.</text>
</comment>
<name>A0A8J6J7M2_9FIRM</name>
<evidence type="ECO:0000256" key="2">
    <source>
        <dbReference type="ARBA" id="ARBA00022827"/>
    </source>
</evidence>
<keyword evidence="1" id="KW-0285">Flavoprotein</keyword>
<gene>
    <name evidence="7" type="ORF">H8S11_03510</name>
</gene>
<feature type="domain" description="FAD/NAD(P)-binding" evidence="6">
    <location>
        <begin position="2"/>
        <end position="289"/>
    </location>
</feature>
<keyword evidence="4" id="KW-1015">Disulfide bond</keyword>
<dbReference type="PRINTS" id="PR00469">
    <property type="entry name" value="PNDRDTASEII"/>
</dbReference>
<dbReference type="Pfam" id="PF07992">
    <property type="entry name" value="Pyr_redox_2"/>
    <property type="match status" value="1"/>
</dbReference>
<keyword evidence="3" id="KW-0560">Oxidoreductase</keyword>
<evidence type="ECO:0000313" key="8">
    <source>
        <dbReference type="Proteomes" id="UP000628736"/>
    </source>
</evidence>
<sequence>MYDIIVVGGGPAGLTAALYAARAGKSVLVLEQETLGGQIAYAPLVENYPGLPGMRGGDFADQLARQVREQGAQLRMEGVSAMRTRGEVIELTTDGGTEECLALVLATGVSHRKLGLAGEADLVGAGLSYCAVCDGAFYQGRPVAVVGGGDAALQEALFLSQRCAQVTVIHRRDLFRGEQRLVDQLRGRDNVDFRLSSQVTSLLQANGELTGLRLADRKRGTEEELKVDGLFVAVGQEPRNEIFANLVMTDDRGYFVVHEDCATSLPGVFAAGDCRAKEVRQLTTAVGDGAVAGLAACRYVDQRKN</sequence>
<protein>
    <submittedName>
        <fullName evidence="7">FAD-dependent oxidoreductase</fullName>
    </submittedName>
</protein>
<dbReference type="AlphaFoldDB" id="A0A8J6J7M2"/>
<dbReference type="SUPFAM" id="SSF51905">
    <property type="entry name" value="FAD/NAD(P)-binding domain"/>
    <property type="match status" value="1"/>
</dbReference>
<dbReference type="RefSeq" id="WP_186852205.1">
    <property type="nucleotide sequence ID" value="NZ_JACOPO010000002.1"/>
</dbReference>
<evidence type="ECO:0000256" key="4">
    <source>
        <dbReference type="ARBA" id="ARBA00023157"/>
    </source>
</evidence>
<keyword evidence="5" id="KW-0676">Redox-active center</keyword>
<evidence type="ECO:0000256" key="5">
    <source>
        <dbReference type="ARBA" id="ARBA00023284"/>
    </source>
</evidence>